<sequence>MSKVVIGTLDKMRTEAGAEVQYFLRVGDEELHLNPLLGHQITLTHTGNIFCDACGRKTKKSYSQGHCYPCMKKLARCDMCIMKPETCHYAQGTCREPEWGEQFCMTDHIVYLANTSGLKVGITRANQMPTRWHDQGATQALPLFKAKTRHISGLVEVAIAQHVADKTNWRALLKGDNAQLDLHAEATRLTQAIESELADIRLQYGSDAILPAELDALSFSYPVTEHPTKISSHNFDKNPEVNGVLKGIKGQYLIFDTGVINVRKFTSYEVSASHS</sequence>
<geneLocation type="plasmid" evidence="1 2">
    <name>unnamed</name>
</geneLocation>
<evidence type="ECO:0000313" key="2">
    <source>
        <dbReference type="Proteomes" id="UP001164748"/>
    </source>
</evidence>
<dbReference type="EMBL" id="CP114589">
    <property type="protein sequence ID" value="WBA10186.1"/>
    <property type="molecule type" value="Genomic_DNA"/>
</dbReference>
<keyword evidence="1" id="KW-0614">Plasmid</keyword>
<reference evidence="1" key="1">
    <citation type="submission" date="2022-09" db="EMBL/GenBank/DDBJ databases">
        <authorList>
            <person name="Li Z.-J."/>
        </authorList>
    </citation>
    <scope>NUCLEOTIDE SEQUENCE</scope>
    <source>
        <strain evidence="1">TGB11</strain>
        <plasmid evidence="1">unnamed</plasmid>
    </source>
</reference>
<evidence type="ECO:0000313" key="1">
    <source>
        <dbReference type="EMBL" id="WBA10186.1"/>
    </source>
</evidence>
<accession>A0AA47KNL4</accession>
<organism evidence="1 2">
    <name type="scientific">Salinivibrio kushneri</name>
    <dbReference type="NCBI Taxonomy" id="1908198"/>
    <lineage>
        <taxon>Bacteria</taxon>
        <taxon>Pseudomonadati</taxon>
        <taxon>Pseudomonadota</taxon>
        <taxon>Gammaproteobacteria</taxon>
        <taxon>Vibrionales</taxon>
        <taxon>Vibrionaceae</taxon>
        <taxon>Salinivibrio</taxon>
    </lineage>
</organism>
<dbReference type="Proteomes" id="UP001164748">
    <property type="component" value="Plasmid unnamed"/>
</dbReference>
<dbReference type="AlphaFoldDB" id="A0AA47KNL4"/>
<gene>
    <name evidence="1" type="ORF">N8M53_15380</name>
</gene>
<protein>
    <submittedName>
        <fullName evidence="1">DUF2797 domain-containing protein</fullName>
    </submittedName>
</protein>
<dbReference type="Pfam" id="PF10977">
    <property type="entry name" value="DUF2797"/>
    <property type="match status" value="1"/>
</dbReference>
<proteinExistence type="predicted"/>
<name>A0AA47KNL4_9GAMM</name>
<dbReference type="RefSeq" id="WP_269580220.1">
    <property type="nucleotide sequence ID" value="NZ_CP114589.1"/>
</dbReference>
<dbReference type="InterPro" id="IPR021246">
    <property type="entry name" value="DUF2797"/>
</dbReference>